<accession>A0AA97AUC2</accession>
<dbReference type="SMART" id="SM00028">
    <property type="entry name" value="TPR"/>
    <property type="match status" value="15"/>
</dbReference>
<dbReference type="PRINTS" id="PR00381">
    <property type="entry name" value="KINESINLIGHT"/>
</dbReference>
<dbReference type="InterPro" id="IPR011990">
    <property type="entry name" value="TPR-like_helical_dom_sf"/>
</dbReference>
<evidence type="ECO:0000256" key="10">
    <source>
        <dbReference type="PROSITE-ProRule" id="PRU00339"/>
    </source>
</evidence>
<dbReference type="Pfam" id="PF13374">
    <property type="entry name" value="TPR_10"/>
    <property type="match status" value="3"/>
</dbReference>
<keyword evidence="7" id="KW-0175">Coiled coil</keyword>
<evidence type="ECO:0000256" key="6">
    <source>
        <dbReference type="ARBA" id="ARBA00022803"/>
    </source>
</evidence>
<dbReference type="InterPro" id="IPR024983">
    <property type="entry name" value="CHAT_dom"/>
</dbReference>
<evidence type="ECO:0000256" key="9">
    <source>
        <dbReference type="ARBA" id="ARBA00023212"/>
    </source>
</evidence>
<keyword evidence="3" id="KW-0963">Cytoplasm</keyword>
<dbReference type="AlphaFoldDB" id="A0AA97AUC2"/>
<keyword evidence="5" id="KW-0677">Repeat</keyword>
<keyword evidence="6 10" id="KW-0802">TPR repeat</keyword>
<dbReference type="Gene3D" id="1.25.40.10">
    <property type="entry name" value="Tetratricopeptide repeat domain"/>
    <property type="match status" value="6"/>
</dbReference>
<feature type="repeat" description="TPR" evidence="10">
    <location>
        <begin position="213"/>
        <end position="246"/>
    </location>
</feature>
<evidence type="ECO:0000256" key="8">
    <source>
        <dbReference type="ARBA" id="ARBA00023175"/>
    </source>
</evidence>
<evidence type="ECO:0000256" key="5">
    <source>
        <dbReference type="ARBA" id="ARBA00022737"/>
    </source>
</evidence>
<dbReference type="SUPFAM" id="SSF48452">
    <property type="entry name" value="TPR-like"/>
    <property type="match status" value="3"/>
</dbReference>
<evidence type="ECO:0000256" key="2">
    <source>
        <dbReference type="ARBA" id="ARBA00009622"/>
    </source>
</evidence>
<reference evidence="12" key="1">
    <citation type="journal article" date="2023" name="Plants (Basel)">
        <title>Genomic Analysis of Leptolyngbya boryana CZ1 Reveals Efficient Carbon Fixation Modules.</title>
        <authorList>
            <person name="Bai X."/>
            <person name="Wang H."/>
            <person name="Cheng W."/>
            <person name="Wang J."/>
            <person name="Ma M."/>
            <person name="Hu H."/>
            <person name="Song Z."/>
            <person name="Ma H."/>
            <person name="Fan Y."/>
            <person name="Du C."/>
            <person name="Xu J."/>
        </authorList>
    </citation>
    <scope>NUCLEOTIDE SEQUENCE</scope>
    <source>
        <strain evidence="12">CZ1</strain>
    </source>
</reference>
<dbReference type="PROSITE" id="PS50005">
    <property type="entry name" value="TPR"/>
    <property type="match status" value="8"/>
</dbReference>
<protein>
    <submittedName>
        <fullName evidence="12">Tetratricopeptide repeat protein</fullName>
    </submittedName>
</protein>
<feature type="repeat" description="TPR" evidence="10">
    <location>
        <begin position="507"/>
        <end position="540"/>
    </location>
</feature>
<feature type="repeat" description="TPR" evidence="10">
    <location>
        <begin position="633"/>
        <end position="666"/>
    </location>
</feature>
<evidence type="ECO:0000259" key="11">
    <source>
        <dbReference type="Pfam" id="PF12770"/>
    </source>
</evidence>
<dbReference type="GO" id="GO:0005874">
    <property type="term" value="C:microtubule"/>
    <property type="evidence" value="ECO:0007669"/>
    <property type="project" value="UniProtKB-KW"/>
</dbReference>
<reference evidence="12" key="2">
    <citation type="submission" date="2023-07" db="EMBL/GenBank/DDBJ databases">
        <authorList>
            <person name="Bai X.-H."/>
            <person name="Wang H.-H."/>
            <person name="Wang J."/>
            <person name="Ma M.-Y."/>
            <person name="Hu H.-H."/>
            <person name="Song Z.-L."/>
            <person name="Ma H.-G."/>
            <person name="Fan Y."/>
            <person name="Du C.-Y."/>
            <person name="Xu J.-C."/>
        </authorList>
    </citation>
    <scope>NUCLEOTIDE SEQUENCE</scope>
    <source>
        <strain evidence="12">CZ1</strain>
    </source>
</reference>
<dbReference type="GO" id="GO:0019894">
    <property type="term" value="F:kinesin binding"/>
    <property type="evidence" value="ECO:0007669"/>
    <property type="project" value="TreeGrafter"/>
</dbReference>
<proteinExistence type="inferred from homology"/>
<comment type="subcellular location">
    <subcellularLocation>
        <location evidence="1">Cytoplasm</location>
        <location evidence="1">Cytoskeleton</location>
    </subcellularLocation>
</comment>
<keyword evidence="8" id="KW-0505">Motor protein</keyword>
<feature type="repeat" description="TPR" evidence="10">
    <location>
        <begin position="129"/>
        <end position="162"/>
    </location>
</feature>
<gene>
    <name evidence="12" type="ORF">Q2T42_20050</name>
</gene>
<dbReference type="InterPro" id="IPR002151">
    <property type="entry name" value="Kinesin_light"/>
</dbReference>
<dbReference type="PANTHER" id="PTHR45783">
    <property type="entry name" value="KINESIN LIGHT CHAIN"/>
    <property type="match status" value="1"/>
</dbReference>
<evidence type="ECO:0000256" key="1">
    <source>
        <dbReference type="ARBA" id="ARBA00004245"/>
    </source>
</evidence>
<evidence type="ECO:0000256" key="3">
    <source>
        <dbReference type="ARBA" id="ARBA00022490"/>
    </source>
</evidence>
<feature type="repeat" description="TPR" evidence="10">
    <location>
        <begin position="423"/>
        <end position="456"/>
    </location>
</feature>
<dbReference type="PANTHER" id="PTHR45783:SF3">
    <property type="entry name" value="KINESIN LIGHT CHAIN"/>
    <property type="match status" value="1"/>
</dbReference>
<dbReference type="InterPro" id="IPR019734">
    <property type="entry name" value="TPR_rpt"/>
</dbReference>
<name>A0AA97AUC2_LEPBY</name>
<dbReference type="GO" id="GO:0005871">
    <property type="term" value="C:kinesin complex"/>
    <property type="evidence" value="ECO:0007669"/>
    <property type="project" value="InterPro"/>
</dbReference>
<dbReference type="RefSeq" id="WP_316426314.1">
    <property type="nucleotide sequence ID" value="NZ_CP130144.1"/>
</dbReference>
<feature type="domain" description="CHAT" evidence="11">
    <location>
        <begin position="929"/>
        <end position="1254"/>
    </location>
</feature>
<comment type="similarity">
    <text evidence="2">Belongs to the kinesin light chain family.</text>
</comment>
<dbReference type="EMBL" id="CP130144">
    <property type="protein sequence ID" value="WNZ44126.1"/>
    <property type="molecule type" value="Genomic_DNA"/>
</dbReference>
<dbReference type="GO" id="GO:0005737">
    <property type="term" value="C:cytoplasm"/>
    <property type="evidence" value="ECO:0007669"/>
    <property type="project" value="TreeGrafter"/>
</dbReference>
<keyword evidence="4" id="KW-0493">Microtubule</keyword>
<feature type="repeat" description="TPR" evidence="10">
    <location>
        <begin position="381"/>
        <end position="414"/>
    </location>
</feature>
<feature type="repeat" description="TPR" evidence="10">
    <location>
        <begin position="465"/>
        <end position="498"/>
    </location>
</feature>
<evidence type="ECO:0000256" key="7">
    <source>
        <dbReference type="ARBA" id="ARBA00023054"/>
    </source>
</evidence>
<keyword evidence="9" id="KW-0206">Cytoskeleton</keyword>
<evidence type="ECO:0000313" key="12">
    <source>
        <dbReference type="EMBL" id="WNZ44126.1"/>
    </source>
</evidence>
<feature type="repeat" description="TPR" evidence="10">
    <location>
        <begin position="87"/>
        <end position="120"/>
    </location>
</feature>
<evidence type="ECO:0000256" key="4">
    <source>
        <dbReference type="ARBA" id="ARBA00022701"/>
    </source>
</evidence>
<dbReference type="Pfam" id="PF13424">
    <property type="entry name" value="TPR_12"/>
    <property type="match status" value="6"/>
</dbReference>
<dbReference type="GO" id="GO:0007018">
    <property type="term" value="P:microtubule-based movement"/>
    <property type="evidence" value="ECO:0007669"/>
    <property type="project" value="TreeGrafter"/>
</dbReference>
<organism evidence="12">
    <name type="scientific">Leptolyngbya boryana CZ1</name>
    <dbReference type="NCBI Taxonomy" id="3060204"/>
    <lineage>
        <taxon>Bacteria</taxon>
        <taxon>Bacillati</taxon>
        <taxon>Cyanobacteriota</taxon>
        <taxon>Cyanophyceae</taxon>
        <taxon>Leptolyngbyales</taxon>
        <taxon>Leptolyngbyaceae</taxon>
        <taxon>Leptolyngbya group</taxon>
        <taxon>Leptolyngbya</taxon>
    </lineage>
</organism>
<dbReference type="Pfam" id="PF12770">
    <property type="entry name" value="CHAT"/>
    <property type="match status" value="1"/>
</dbReference>
<sequence length="1265" mass="139775">MKFQKGLAIAVLVCAIAIDVASLQVVQGQAPPPLSAAQAAQWKETEGLRAEMYRLYQAGEFGKAIELAEKVLAIAEKILPPNHPNLAQSINNLAFLYRAQGRLSEAEPLLQRALKIRETVLPPNHPDLAQSINNLASLYQAQGRLSEAEPLLQRALKIRETALPPNHPDLAVSINNLAFLYQDQGRLSEAEPLLQRALKIFETALPPNHPDLAVSINNLAFLYQAQGRLSEAEPLYQRALKIREAALPPNHPDLAVSINNLAFLYQAQGRLSEAEPLLQRALKIFETALPPNHPDLAVSINNLASLYQAQGRLSEAEPLLQRALKIREAALPPNHPDLAVSINNLAFLYRAQGRLSEAEPLLQRALKIFETALPPNHPNLAQSINNLASLYQDQGRLSEAEPLYQRALKIRETALPPNHPDLAVSINNLASLYQAQGRLSEAEPLLQRALKIRETALPPNHPDLAQSINNLASLYQDQGRLSEAEPLLQRALKIFETALPPNHPDLAVSINNLASLYQAQGRLSEAEPLLQRALKIRETALPPNHPDLAQSINNLAFLYQAQGRLSEAEPLLQRALKIFETALPPNHPDLAVSINNLASLYQAQGRLSETEPLLQRALKIRETALPPNHPDLAASISNLAFLYQAQGRLSEAELLYQRALKIFETALPPNHPNLATSINNLAGLYLVRRNLPQAIVLLARGFNISEQNLQQNLIVGNERTKQDFARQFSGETNSAISIATQFAPNNLAANRLAALTLLRRKGRVLDAFSSNLQALRQRLKDKPDAKKLLDQWATVQQQLSALSSRTPNQSPEQFKAQYAELNSQRRELEAALSKASAEFLKTIQPIQLADVQARIPKDSVLVEITIYQPFNPAAKLQQDLFGTSRYAAMILRTTGEPEWLDLGEAAPINQSIQTFRTALQDPSETRAVQQLARQLDRQVMQPIRQRLGTVQHLLLSPDSDLNQIPFETLQDETGKSLIDRYSISYLTSGRDLIRLATLPTSNAPPAIVADVDYDNTNLVASNSTRGGDRRSRDLASLKYGKLDGAKAEATLLKQLYPNAQLFTDKAATETAVRQLQAPSLLHFATHGFYLADQTQYFAPKPVSGLRQQPQQETFNLENPLLRSGLALAGFNSRNDRPNQSDDGVLTALEVTGLNLWGTQLVVLSACETGVGAASVGEGIYGLRRALTIAGSQTQILSLWKVDDQVTALLMRDYYTNLQKGLGRHEALRQAQLKLKTSRNYSHPYYWSGFIPSGDWSPLKGRLAKS</sequence>